<evidence type="ECO:0000259" key="11">
    <source>
        <dbReference type="Pfam" id="PF23598"/>
    </source>
</evidence>
<feature type="domain" description="Disease resistance R13L4/SHOC-2-like LRR" evidence="11">
    <location>
        <begin position="636"/>
        <end position="882"/>
    </location>
</feature>
<dbReference type="GO" id="GO:0042742">
    <property type="term" value="P:defense response to bacterium"/>
    <property type="evidence" value="ECO:0007669"/>
    <property type="project" value="UniProtKB-ARBA"/>
</dbReference>
<evidence type="ECO:0000313" key="13">
    <source>
        <dbReference type="Proteomes" id="UP001497457"/>
    </source>
</evidence>
<sequence>MAEAIAGRLMDNLQELALNEAKALVQVKHDILRLRDRLVWLQAFLLEADPIRRVDGNLLTGVLVSQTRAVALDSEDAIDRYLVLSDTIASRRGWRRVIIIPKLLERFAQQFIVRHYLSVEVTMLNTRIEDILDSRDKYKLDDLRTGLEADDAKKSTAEPRPSWALPTGHGSFSVTRRKRFEDNWCNLPCRDMDKDKLRKHLLKNKELFVIFMEGDSGAGKTALMRSAFNDSKIVGNFHVRIWIDLPPCTRDTTIASQIKQNLGVAWSATDNDSSSSHRLVVIDCNDVRFFGHMRLSEWLPNATEHDKIVLITSKKAPAAVVSQTFKHDEVERGNLRIGVSPLQREDIRLLFYYKLLGQEVSEDEEGSHLVSKVEEVTMGLPRAVVMLAHLLRTTERSSWGSLFQHICKSSKVEKRIQRILLLSFNALHNDLKPCFLYFAAFPQETEICTQELVRLWAAEGFLCPKDGKSMEFIGHGHLKELISRDLVQVVTKDDVGFVQSVSIASYMHNFLRMEARETSFLDVHFLYHVPDAAAVRRLSIPDYQSESSSTLEHKYRKLRSLISRVPKQDNLKHTAQAQPVGGEDDAPLRHRDLSSLNEDPKVGTASLFWTSLKTLINRGATKEDPTKPISRVLRGSRYLRVISLEGHNVDEKMLRCVSNKVHLRYLRVDSRNLTTTIPVSIGDLLRLQTLDVRGSKISRLPDEFWKIQTLRHVLGDGLPFPDPASATNLRNLLTLETMSLKGVDQWDGKIMLKMLNLETLAVEGLDGSDIYPALHQLIYLKRLRLYGDNIKLGSLGLDNHNLVVMELTGKLSREDAGFEKTSKLFNLSVLKLMHTHVEQAFINNITQLPNLNHLSLQDISCADNKLEIPEQGFDRLEVLKVSISASSDDDKPPLKIIVNSALTTLKTFQLISCKKVTIEVGGDNGNQDFNQLESKCSGGRYIYSNGSS</sequence>
<dbReference type="Pfam" id="PF23598">
    <property type="entry name" value="LRR_14"/>
    <property type="match status" value="1"/>
</dbReference>
<organism evidence="12 13">
    <name type="scientific">Urochloa decumbens</name>
    <dbReference type="NCBI Taxonomy" id="240449"/>
    <lineage>
        <taxon>Eukaryota</taxon>
        <taxon>Viridiplantae</taxon>
        <taxon>Streptophyta</taxon>
        <taxon>Embryophyta</taxon>
        <taxon>Tracheophyta</taxon>
        <taxon>Spermatophyta</taxon>
        <taxon>Magnoliopsida</taxon>
        <taxon>Liliopsida</taxon>
        <taxon>Poales</taxon>
        <taxon>Poaceae</taxon>
        <taxon>PACMAD clade</taxon>
        <taxon>Panicoideae</taxon>
        <taxon>Panicodae</taxon>
        <taxon>Paniceae</taxon>
        <taxon>Melinidinae</taxon>
        <taxon>Urochloa</taxon>
    </lineage>
</organism>
<evidence type="ECO:0000256" key="5">
    <source>
        <dbReference type="ARBA" id="ARBA00022821"/>
    </source>
</evidence>
<dbReference type="GO" id="GO:0000166">
    <property type="term" value="F:nucleotide binding"/>
    <property type="evidence" value="ECO:0007669"/>
    <property type="project" value="UniProtKB-KW"/>
</dbReference>
<keyword evidence="2" id="KW-0433">Leucine-rich repeat</keyword>
<evidence type="ECO:0000256" key="4">
    <source>
        <dbReference type="ARBA" id="ARBA00022741"/>
    </source>
</evidence>
<evidence type="ECO:0000259" key="10">
    <source>
        <dbReference type="Pfam" id="PF23559"/>
    </source>
</evidence>
<evidence type="ECO:0000256" key="3">
    <source>
        <dbReference type="ARBA" id="ARBA00022737"/>
    </source>
</evidence>
<dbReference type="InterPro" id="IPR002182">
    <property type="entry name" value="NB-ARC"/>
</dbReference>
<feature type="region of interest" description="Disordered" evidence="7">
    <location>
        <begin position="568"/>
        <end position="595"/>
    </location>
</feature>
<dbReference type="InterPro" id="IPR041118">
    <property type="entry name" value="Rx_N"/>
</dbReference>
<dbReference type="Gene3D" id="1.10.10.10">
    <property type="entry name" value="Winged helix-like DNA-binding domain superfamily/Winged helix DNA-binding domain"/>
    <property type="match status" value="1"/>
</dbReference>
<dbReference type="AlphaFoldDB" id="A0ABC9ASK2"/>
<dbReference type="SUPFAM" id="SSF52047">
    <property type="entry name" value="RNI-like"/>
    <property type="match status" value="1"/>
</dbReference>
<feature type="compositionally biased region" description="Basic and acidic residues" evidence="7">
    <location>
        <begin position="586"/>
        <end position="595"/>
    </location>
</feature>
<evidence type="ECO:0000256" key="2">
    <source>
        <dbReference type="ARBA" id="ARBA00022614"/>
    </source>
</evidence>
<dbReference type="EMBL" id="OZ075132">
    <property type="protein sequence ID" value="CAL4983394.1"/>
    <property type="molecule type" value="Genomic_DNA"/>
</dbReference>
<keyword evidence="6" id="KW-0175">Coiled coil</keyword>
<dbReference type="GO" id="GO:0009626">
    <property type="term" value="P:plant-type hypersensitive response"/>
    <property type="evidence" value="ECO:0007669"/>
    <property type="project" value="UniProtKB-ARBA"/>
</dbReference>
<dbReference type="FunFam" id="1.10.10.10:FF:000322">
    <property type="entry name" value="Probable disease resistance protein At1g63360"/>
    <property type="match status" value="1"/>
</dbReference>
<dbReference type="InterPro" id="IPR055414">
    <property type="entry name" value="LRR_R13L4/SHOC2-like"/>
</dbReference>
<comment type="similarity">
    <text evidence="1">Belongs to the disease resistance NB-LRR family.</text>
</comment>
<reference evidence="12" key="1">
    <citation type="submission" date="2024-10" db="EMBL/GenBank/DDBJ databases">
        <authorList>
            <person name="Ryan C."/>
        </authorList>
    </citation>
    <scope>NUCLEOTIDE SEQUENCE [LARGE SCALE GENOMIC DNA]</scope>
</reference>
<dbReference type="Proteomes" id="UP001497457">
    <property type="component" value="Chromosome 22rd"/>
</dbReference>
<dbReference type="Gene3D" id="1.20.5.4130">
    <property type="match status" value="1"/>
</dbReference>
<evidence type="ECO:0000256" key="7">
    <source>
        <dbReference type="SAM" id="MobiDB-lite"/>
    </source>
</evidence>
<keyword evidence="3" id="KW-0677">Repeat</keyword>
<dbReference type="Pfam" id="PF23559">
    <property type="entry name" value="WHD_DRP"/>
    <property type="match status" value="1"/>
</dbReference>
<dbReference type="Gene3D" id="3.40.50.300">
    <property type="entry name" value="P-loop containing nucleotide triphosphate hydrolases"/>
    <property type="match status" value="1"/>
</dbReference>
<dbReference type="SUPFAM" id="SSF52540">
    <property type="entry name" value="P-loop containing nucleoside triphosphate hydrolases"/>
    <property type="match status" value="1"/>
</dbReference>
<feature type="domain" description="Disease resistance protein winged helix" evidence="10">
    <location>
        <begin position="441"/>
        <end position="510"/>
    </location>
</feature>
<dbReference type="GO" id="GO:0002758">
    <property type="term" value="P:innate immune response-activating signaling pathway"/>
    <property type="evidence" value="ECO:0007669"/>
    <property type="project" value="UniProtKB-ARBA"/>
</dbReference>
<evidence type="ECO:0000259" key="8">
    <source>
        <dbReference type="Pfam" id="PF00931"/>
    </source>
</evidence>
<dbReference type="InterPro" id="IPR044974">
    <property type="entry name" value="Disease_R_plants"/>
</dbReference>
<dbReference type="Pfam" id="PF18052">
    <property type="entry name" value="Rx_N"/>
    <property type="match status" value="1"/>
</dbReference>
<feature type="domain" description="NB-ARC" evidence="8">
    <location>
        <begin position="192"/>
        <end position="274"/>
    </location>
</feature>
<dbReference type="InterPro" id="IPR058922">
    <property type="entry name" value="WHD_DRP"/>
</dbReference>
<dbReference type="InterPro" id="IPR027417">
    <property type="entry name" value="P-loop_NTPase"/>
</dbReference>
<evidence type="ECO:0000313" key="12">
    <source>
        <dbReference type="EMBL" id="CAL4983394.1"/>
    </source>
</evidence>
<dbReference type="InterPro" id="IPR032675">
    <property type="entry name" value="LRR_dom_sf"/>
</dbReference>
<gene>
    <name evidence="12" type="ORF">URODEC1_LOCUS57032</name>
</gene>
<keyword evidence="4" id="KW-0547">Nucleotide-binding</keyword>
<dbReference type="Pfam" id="PF00931">
    <property type="entry name" value="NB-ARC"/>
    <property type="match status" value="1"/>
</dbReference>
<evidence type="ECO:0000256" key="6">
    <source>
        <dbReference type="ARBA" id="ARBA00023054"/>
    </source>
</evidence>
<keyword evidence="5" id="KW-0611">Plant defense</keyword>
<accession>A0ABC9ASK2</accession>
<evidence type="ECO:0000259" key="9">
    <source>
        <dbReference type="Pfam" id="PF18052"/>
    </source>
</evidence>
<keyword evidence="13" id="KW-1185">Reference proteome</keyword>
<dbReference type="Gene3D" id="3.80.10.10">
    <property type="entry name" value="Ribonuclease Inhibitor"/>
    <property type="match status" value="1"/>
</dbReference>
<name>A0ABC9ASK2_9POAL</name>
<dbReference type="CDD" id="cd14798">
    <property type="entry name" value="RX-CC_like"/>
    <property type="match status" value="1"/>
</dbReference>
<dbReference type="InterPro" id="IPR036388">
    <property type="entry name" value="WH-like_DNA-bd_sf"/>
</dbReference>
<proteinExistence type="inferred from homology"/>
<dbReference type="PANTHER" id="PTHR23155:SF1052">
    <property type="entry name" value="DISEASE RESISTANCE PROTEIN RPM1"/>
    <property type="match status" value="1"/>
</dbReference>
<evidence type="ECO:0000256" key="1">
    <source>
        <dbReference type="ARBA" id="ARBA00008894"/>
    </source>
</evidence>
<protein>
    <submittedName>
        <fullName evidence="12">Uncharacterized protein</fullName>
    </submittedName>
</protein>
<feature type="domain" description="Disease resistance N-terminal" evidence="9">
    <location>
        <begin position="8"/>
        <end position="84"/>
    </location>
</feature>
<dbReference type="InterPro" id="IPR038005">
    <property type="entry name" value="RX-like_CC"/>
</dbReference>
<dbReference type="PANTHER" id="PTHR23155">
    <property type="entry name" value="DISEASE RESISTANCE PROTEIN RP"/>
    <property type="match status" value="1"/>
</dbReference>